<dbReference type="Gene3D" id="2.60.40.4370">
    <property type="match status" value="1"/>
</dbReference>
<gene>
    <name evidence="3" type="ORF">CAMP_LOCUS1271</name>
</gene>
<dbReference type="Pfam" id="PF10419">
    <property type="entry name" value="TFIIIC_sub6"/>
    <property type="match status" value="1"/>
</dbReference>
<dbReference type="InterPro" id="IPR019481">
    <property type="entry name" value="TFIIIC_triple_barrel"/>
</dbReference>
<feature type="domain" description="Transcription factor TFIIIC triple barrel" evidence="2">
    <location>
        <begin position="24"/>
        <end position="109"/>
    </location>
</feature>
<dbReference type="EMBL" id="CANHGI010000001">
    <property type="protein sequence ID" value="CAI5438634.1"/>
    <property type="molecule type" value="Genomic_DNA"/>
</dbReference>
<name>A0A9P1I6N9_9PELO</name>
<evidence type="ECO:0000313" key="4">
    <source>
        <dbReference type="Proteomes" id="UP001152747"/>
    </source>
</evidence>
<protein>
    <recommendedName>
        <fullName evidence="2">Transcription factor TFIIIC triple barrel domain-containing protein</fullName>
    </recommendedName>
</protein>
<proteinExistence type="predicted"/>
<comment type="caution">
    <text evidence="3">The sequence shown here is derived from an EMBL/GenBank/DDBJ whole genome shotgun (WGS) entry which is preliminary data.</text>
</comment>
<evidence type="ECO:0000259" key="2">
    <source>
        <dbReference type="Pfam" id="PF10419"/>
    </source>
</evidence>
<accession>A0A9P1I6N9</accession>
<organism evidence="3 4">
    <name type="scientific">Caenorhabditis angaria</name>
    <dbReference type="NCBI Taxonomy" id="860376"/>
    <lineage>
        <taxon>Eukaryota</taxon>
        <taxon>Metazoa</taxon>
        <taxon>Ecdysozoa</taxon>
        <taxon>Nematoda</taxon>
        <taxon>Chromadorea</taxon>
        <taxon>Rhabditida</taxon>
        <taxon>Rhabditina</taxon>
        <taxon>Rhabditomorpha</taxon>
        <taxon>Rhabditoidea</taxon>
        <taxon>Rhabditidae</taxon>
        <taxon>Peloderinae</taxon>
        <taxon>Caenorhabditis</taxon>
    </lineage>
</organism>
<evidence type="ECO:0000256" key="1">
    <source>
        <dbReference type="SAM" id="MobiDB-lite"/>
    </source>
</evidence>
<dbReference type="Proteomes" id="UP001152747">
    <property type="component" value="Unassembled WGS sequence"/>
</dbReference>
<evidence type="ECO:0000313" key="3">
    <source>
        <dbReference type="EMBL" id="CAI5438634.1"/>
    </source>
</evidence>
<feature type="compositionally biased region" description="Polar residues" evidence="1">
    <location>
        <begin position="1"/>
        <end position="13"/>
    </location>
</feature>
<dbReference type="OrthoDB" id="1877767at2759"/>
<feature type="region of interest" description="Disordered" evidence="1">
    <location>
        <begin position="1"/>
        <end position="21"/>
    </location>
</feature>
<keyword evidence="4" id="KW-1185">Reference proteome</keyword>
<dbReference type="AlphaFoldDB" id="A0A9P1I6N9"/>
<reference evidence="3" key="1">
    <citation type="submission" date="2022-11" db="EMBL/GenBank/DDBJ databases">
        <authorList>
            <person name="Kikuchi T."/>
        </authorList>
    </citation>
    <scope>NUCLEOTIDE SEQUENCE</scope>
    <source>
        <strain evidence="3">PS1010</strain>
    </source>
</reference>
<sequence length="143" mass="15945">MDTVQVKNEQIDTSNDDELEDEDEWEEMTMLVTVNGILDADLVREAVKTDTVKLRYAETENPVLQLSNSLYTATWTRDLGTNIIIESRSPDDFEVISCSSNILQAEKALLTSVKSDETSSLAAPVDEIPNSSITRSTFPKTKL</sequence>